<dbReference type="Proteomes" id="UP000189677">
    <property type="component" value="Chromosome"/>
</dbReference>
<evidence type="ECO:0000259" key="5">
    <source>
        <dbReference type="PROSITE" id="PS50853"/>
    </source>
</evidence>
<dbReference type="KEGG" id="snw:BBN63_33110"/>
<dbReference type="PROSITE" id="PS51257">
    <property type="entry name" value="PROKAR_LIPOPROTEIN"/>
    <property type="match status" value="1"/>
</dbReference>
<dbReference type="InterPro" id="IPR036116">
    <property type="entry name" value="FN3_sf"/>
</dbReference>
<keyword evidence="3" id="KW-0119">Carbohydrate metabolism</keyword>
<feature type="domain" description="Fibronectin type-III" evidence="5">
    <location>
        <begin position="241"/>
        <end position="340"/>
    </location>
</feature>
<dbReference type="InterPro" id="IPR003961">
    <property type="entry name" value="FN3_dom"/>
</dbReference>
<dbReference type="InterPro" id="IPR013783">
    <property type="entry name" value="Ig-like_fold"/>
</dbReference>
<feature type="region of interest" description="Disordered" evidence="4">
    <location>
        <begin position="120"/>
        <end position="166"/>
    </location>
</feature>
<dbReference type="InterPro" id="IPR050991">
    <property type="entry name" value="ECM_Regulatory_Proteins"/>
</dbReference>
<dbReference type="GO" id="GO:0000272">
    <property type="term" value="P:polysaccharide catabolic process"/>
    <property type="evidence" value="ECO:0007669"/>
    <property type="project" value="UniProtKB-KW"/>
</dbReference>
<dbReference type="OrthoDB" id="4320050at2"/>
<dbReference type="EMBL" id="CP018047">
    <property type="protein sequence ID" value="AQU70302.1"/>
    <property type="molecule type" value="Genomic_DNA"/>
</dbReference>
<keyword evidence="1" id="KW-0677">Repeat</keyword>
<keyword evidence="7" id="KW-1185">Reference proteome</keyword>
<dbReference type="GO" id="GO:0016798">
    <property type="term" value="F:hydrolase activity, acting on glycosyl bonds"/>
    <property type="evidence" value="ECO:0007669"/>
    <property type="project" value="UniProtKB-KW"/>
</dbReference>
<dbReference type="CDD" id="cd00063">
    <property type="entry name" value="FN3"/>
    <property type="match status" value="3"/>
</dbReference>
<keyword evidence="2" id="KW-0326">Glycosidase</keyword>
<dbReference type="SUPFAM" id="SSF49265">
    <property type="entry name" value="Fibronectin type III"/>
    <property type="match status" value="2"/>
</dbReference>
<dbReference type="PANTHER" id="PTHR46708:SF2">
    <property type="entry name" value="FIBRONECTIN TYPE-III DOMAIN-CONTAINING PROTEIN"/>
    <property type="match status" value="1"/>
</dbReference>
<evidence type="ECO:0000256" key="2">
    <source>
        <dbReference type="ARBA" id="ARBA00023295"/>
    </source>
</evidence>
<evidence type="ECO:0000256" key="3">
    <source>
        <dbReference type="ARBA" id="ARBA00023326"/>
    </source>
</evidence>
<keyword evidence="2" id="KW-0378">Hydrolase</keyword>
<feature type="domain" description="Fibronectin type-III" evidence="5">
    <location>
        <begin position="49"/>
        <end position="136"/>
    </location>
</feature>
<evidence type="ECO:0000313" key="6">
    <source>
        <dbReference type="EMBL" id="AQU70302.1"/>
    </source>
</evidence>
<gene>
    <name evidence="6" type="ORF">BBN63_33110</name>
</gene>
<feature type="domain" description="Fibronectin type-III" evidence="5">
    <location>
        <begin position="143"/>
        <end position="233"/>
    </location>
</feature>
<accession>A0A1U9R1C6</accession>
<feature type="region of interest" description="Disordered" evidence="4">
    <location>
        <begin position="215"/>
        <end position="238"/>
    </location>
</feature>
<dbReference type="SMART" id="SM00060">
    <property type="entry name" value="FN3"/>
    <property type="match status" value="3"/>
</dbReference>
<dbReference type="AlphaFoldDB" id="A0A1U9R1C6"/>
<dbReference type="PROSITE" id="PS50853">
    <property type="entry name" value="FN3"/>
    <property type="match status" value="3"/>
</dbReference>
<evidence type="ECO:0000256" key="1">
    <source>
        <dbReference type="ARBA" id="ARBA00022737"/>
    </source>
</evidence>
<keyword evidence="3" id="KW-0624">Polysaccharide degradation</keyword>
<dbReference type="Gene3D" id="2.60.40.10">
    <property type="entry name" value="Immunoglobulins"/>
    <property type="match status" value="3"/>
</dbReference>
<proteinExistence type="predicted"/>
<evidence type="ECO:0000256" key="4">
    <source>
        <dbReference type="SAM" id="MobiDB-lite"/>
    </source>
</evidence>
<dbReference type="Pfam" id="PF00041">
    <property type="entry name" value="fn3"/>
    <property type="match status" value="2"/>
</dbReference>
<organism evidence="6 7">
    <name type="scientific">Streptomyces niveus</name>
    <name type="common">Streptomyces spheroides</name>
    <dbReference type="NCBI Taxonomy" id="193462"/>
    <lineage>
        <taxon>Bacteria</taxon>
        <taxon>Bacillati</taxon>
        <taxon>Actinomycetota</taxon>
        <taxon>Actinomycetes</taxon>
        <taxon>Kitasatosporales</taxon>
        <taxon>Streptomycetaceae</taxon>
        <taxon>Streptomyces</taxon>
    </lineage>
</organism>
<evidence type="ECO:0000313" key="7">
    <source>
        <dbReference type="Proteomes" id="UP000189677"/>
    </source>
</evidence>
<protein>
    <recommendedName>
        <fullName evidence="5">Fibronectin type-III domain-containing protein</fullName>
    </recommendedName>
</protein>
<reference evidence="6 7" key="1">
    <citation type="submission" date="2016-11" db="EMBL/GenBank/DDBJ databases">
        <title>Complete genome sequence of Streptomyces niveus SCSIO 3406.</title>
        <authorList>
            <person name="Zhu Q."/>
            <person name="Cheng W."/>
            <person name="Song Y."/>
            <person name="Li Q."/>
            <person name="Ju J."/>
        </authorList>
    </citation>
    <scope>NUCLEOTIDE SEQUENCE [LARGE SCALE GENOMIC DNA]</scope>
    <source>
        <strain evidence="6 7">SCSIO 3406</strain>
    </source>
</reference>
<name>A0A1U9R1C6_STRNV</name>
<dbReference type="PANTHER" id="PTHR46708">
    <property type="entry name" value="TENASCIN"/>
    <property type="match status" value="1"/>
</dbReference>
<sequence length="342" mass="35923">MSRPLPSPWTEETIVRRTPTQVALVTATALTLVACGGGGDDKDSQPPSAPTGLSVQAGSALSAHVMWEAAKDNVAVSGYVVYRGDTKVKDVPPEKLMIDITDLKPSTAYSFSVRAKDAAGNLSPHSEKKPVTTPAVTAEDKEAPAKPTKLRGRHDGSKGAELTWSAPGKGQGITSYDILQGGSKIHSVSGDVTTAKVTGLRPGTDYSFTLQARDAADNTSPASAPVKISTPKGPGDDPDTAPLSFEVARHKSAEDGAYYLDLSWLPPKVDGEVPSYEIHLNGKLTTTLVWGNKAPVGKTTESVFAGKKPGVSYKVKIRAKLPDGEWGSFSPEITMVTGEAKS</sequence>